<evidence type="ECO:0000259" key="3">
    <source>
        <dbReference type="Pfam" id="PF00561"/>
    </source>
</evidence>
<comment type="caution">
    <text evidence="4">The sequence shown here is derived from an EMBL/GenBank/DDBJ whole genome shotgun (WGS) entry which is preliminary data.</text>
</comment>
<dbReference type="InterPro" id="IPR000073">
    <property type="entry name" value="AB_hydrolase_1"/>
</dbReference>
<organism evidence="4 5">
    <name type="scientific">Pseudomonas flavocrustae</name>
    <dbReference type="NCBI Taxonomy" id="2991719"/>
    <lineage>
        <taxon>Bacteria</taxon>
        <taxon>Pseudomonadati</taxon>
        <taxon>Pseudomonadota</taxon>
        <taxon>Gammaproteobacteria</taxon>
        <taxon>Pseudomonadales</taxon>
        <taxon>Pseudomonadaceae</taxon>
        <taxon>Pseudomonas</taxon>
    </lineage>
</organism>
<sequence length="348" mass="37884">MTVAKTLGESPDQVFIARDFKLTSGVVLSELHIAYVCLGQLSPDCGNAILLTHGFTSSHRLSKKASHESSEGGWNLLVGPGRPVDTDKYFVVSSNMLGSSYGSTGPASINPQTGQPYGPDFPQITLHDIVSAQHLLLTHLKVKHLHAVIGASYGGFQAFQWAINYPDFVGGIVAAMSSLWHADDGETVQTLLAFFAQDPNWNAGNFYKNGGVRETLKKYRIDTLRKYGRAATLASQGYSESEIDAQLEQLSAAWASQFDANSLVTLLSAAHRMDLAQNVSRIRAKVLYLLSTTDRVFPITLAPAVSAVFDKAQIPFEYVELPSDKGHSASHEDAAKWASKLREFLGCY</sequence>
<dbReference type="Gene3D" id="3.40.50.1820">
    <property type="entry name" value="alpha/beta hydrolase"/>
    <property type="match status" value="1"/>
</dbReference>
<reference evidence="4 5" key="1">
    <citation type="submission" date="2022-10" db="EMBL/GenBank/DDBJ databases">
        <title>A novel Pseudomonas species, isolated from Passiflora incarnata leaves.</title>
        <authorList>
            <person name="Cueva-Yesquen L.G."/>
            <person name="Fantinatti-Garboggini F."/>
        </authorList>
    </citation>
    <scope>NUCLEOTIDE SEQUENCE [LARGE SCALE GENOMIC DNA]</scope>
    <source>
        <strain evidence="4 5">CBMAI 2609</strain>
    </source>
</reference>
<dbReference type="InterPro" id="IPR008220">
    <property type="entry name" value="HAT_MetX-like"/>
</dbReference>
<accession>A0ABT6IIN9</accession>
<dbReference type="InterPro" id="IPR029058">
    <property type="entry name" value="AB_hydrolase_fold"/>
</dbReference>
<evidence type="ECO:0000313" key="5">
    <source>
        <dbReference type="Proteomes" id="UP001157461"/>
    </source>
</evidence>
<dbReference type="Pfam" id="PF00561">
    <property type="entry name" value="Abhydrolase_1"/>
    <property type="match status" value="1"/>
</dbReference>
<dbReference type="EMBL" id="JAPDIQ010000006">
    <property type="protein sequence ID" value="MDH4764343.1"/>
    <property type="molecule type" value="Genomic_DNA"/>
</dbReference>
<evidence type="ECO:0000256" key="1">
    <source>
        <dbReference type="ARBA" id="ARBA00022605"/>
    </source>
</evidence>
<feature type="domain" description="AB hydrolase-1" evidence="3">
    <location>
        <begin position="48"/>
        <end position="333"/>
    </location>
</feature>
<gene>
    <name evidence="4" type="ORF">OMP44_15755</name>
</gene>
<dbReference type="PANTHER" id="PTHR32268">
    <property type="entry name" value="HOMOSERINE O-ACETYLTRANSFERASE"/>
    <property type="match status" value="1"/>
</dbReference>
<protein>
    <submittedName>
        <fullName evidence="4">Alpha/beta fold hydrolase</fullName>
    </submittedName>
</protein>
<keyword evidence="2" id="KW-0808">Transferase</keyword>
<dbReference type="GO" id="GO:0016787">
    <property type="term" value="F:hydrolase activity"/>
    <property type="evidence" value="ECO:0007669"/>
    <property type="project" value="UniProtKB-KW"/>
</dbReference>
<dbReference type="Proteomes" id="UP001157461">
    <property type="component" value="Unassembled WGS sequence"/>
</dbReference>
<dbReference type="PIRSF" id="PIRSF000443">
    <property type="entry name" value="Homoser_Ac_trans"/>
    <property type="match status" value="1"/>
</dbReference>
<keyword evidence="4" id="KW-0378">Hydrolase</keyword>
<evidence type="ECO:0000313" key="4">
    <source>
        <dbReference type="EMBL" id="MDH4764343.1"/>
    </source>
</evidence>
<name>A0ABT6IIN9_9PSED</name>
<proteinExistence type="predicted"/>
<dbReference type="SUPFAM" id="SSF53474">
    <property type="entry name" value="alpha/beta-Hydrolases"/>
    <property type="match status" value="1"/>
</dbReference>
<dbReference type="RefSeq" id="WP_280309569.1">
    <property type="nucleotide sequence ID" value="NZ_JAPDIQ010000006.1"/>
</dbReference>
<evidence type="ECO:0000256" key="2">
    <source>
        <dbReference type="ARBA" id="ARBA00022679"/>
    </source>
</evidence>
<keyword evidence="1" id="KW-0028">Amino-acid biosynthesis</keyword>
<keyword evidence="5" id="KW-1185">Reference proteome</keyword>
<dbReference type="PANTHER" id="PTHR32268:SF11">
    <property type="entry name" value="HOMOSERINE O-ACETYLTRANSFERASE"/>
    <property type="match status" value="1"/>
</dbReference>